<feature type="domain" description="YqgF/RNase H-like" evidence="12">
    <location>
        <begin position="17"/>
        <end position="117"/>
    </location>
</feature>
<evidence type="ECO:0000259" key="12">
    <source>
        <dbReference type="SMART" id="SM00732"/>
    </source>
</evidence>
<evidence type="ECO:0000256" key="3">
    <source>
        <dbReference type="ARBA" id="ARBA00022475"/>
    </source>
</evidence>
<keyword evidence="3" id="KW-1003">Cell membrane</keyword>
<feature type="transmembrane region" description="Helical" evidence="11">
    <location>
        <begin position="428"/>
        <end position="452"/>
    </location>
</feature>
<evidence type="ECO:0000256" key="7">
    <source>
        <dbReference type="ARBA" id="ARBA00022722"/>
    </source>
</evidence>
<keyword evidence="4" id="KW-0963">Cytoplasm</keyword>
<dbReference type="Proteomes" id="UP001178507">
    <property type="component" value="Unassembled WGS sequence"/>
</dbReference>
<dbReference type="PANTHER" id="PTHR36838">
    <property type="entry name" value="AUXIN EFFLUX CARRIER FAMILY PROTEIN"/>
    <property type="match status" value="1"/>
</dbReference>
<feature type="transmembrane region" description="Helical" evidence="11">
    <location>
        <begin position="367"/>
        <end position="385"/>
    </location>
</feature>
<dbReference type="HAMAP" id="MF_00651">
    <property type="entry name" value="Nuclease_YqgF"/>
    <property type="match status" value="1"/>
</dbReference>
<dbReference type="GO" id="GO:0016787">
    <property type="term" value="F:hydrolase activity"/>
    <property type="evidence" value="ECO:0007669"/>
    <property type="project" value="UniProtKB-KW"/>
</dbReference>
<protein>
    <recommendedName>
        <fullName evidence="12">YqgF/RNase H-like domain-containing protein</fullName>
    </recommendedName>
</protein>
<dbReference type="InterPro" id="IPR006641">
    <property type="entry name" value="YqgF/RNaseH-like_dom"/>
</dbReference>
<dbReference type="GO" id="GO:0055085">
    <property type="term" value="P:transmembrane transport"/>
    <property type="evidence" value="ECO:0007669"/>
    <property type="project" value="InterPro"/>
</dbReference>
<comment type="caution">
    <text evidence="13">The sequence shown here is derived from an EMBL/GenBank/DDBJ whole genome shotgun (WGS) entry which is preliminary data.</text>
</comment>
<proteinExistence type="inferred from homology"/>
<keyword evidence="9 11" id="KW-1133">Transmembrane helix</keyword>
<dbReference type="Pfam" id="PF03547">
    <property type="entry name" value="Mem_trans"/>
    <property type="match status" value="1"/>
</dbReference>
<evidence type="ECO:0000256" key="4">
    <source>
        <dbReference type="ARBA" id="ARBA00022490"/>
    </source>
</evidence>
<accession>A0AA36N234</accession>
<dbReference type="EMBL" id="CAUJNA010002223">
    <property type="protein sequence ID" value="CAJ1391706.1"/>
    <property type="molecule type" value="Genomic_DNA"/>
</dbReference>
<dbReference type="NCBIfam" id="TIGR00250">
    <property type="entry name" value="RNAse_H_YqgF"/>
    <property type="match status" value="1"/>
</dbReference>
<organism evidence="13 14">
    <name type="scientific">Effrenium voratum</name>
    <dbReference type="NCBI Taxonomy" id="2562239"/>
    <lineage>
        <taxon>Eukaryota</taxon>
        <taxon>Sar</taxon>
        <taxon>Alveolata</taxon>
        <taxon>Dinophyceae</taxon>
        <taxon>Suessiales</taxon>
        <taxon>Symbiodiniaceae</taxon>
        <taxon>Effrenium</taxon>
    </lineage>
</organism>
<feature type="transmembrane region" description="Helical" evidence="11">
    <location>
        <begin position="397"/>
        <end position="416"/>
    </location>
</feature>
<evidence type="ECO:0000313" key="13">
    <source>
        <dbReference type="EMBL" id="CAJ1391706.1"/>
    </source>
</evidence>
<dbReference type="InterPro" id="IPR004776">
    <property type="entry name" value="Mem_transp_PIN-like"/>
</dbReference>
<keyword evidence="5" id="KW-0690">Ribosome biogenesis</keyword>
<evidence type="ECO:0000256" key="5">
    <source>
        <dbReference type="ARBA" id="ARBA00022517"/>
    </source>
</evidence>
<evidence type="ECO:0000256" key="9">
    <source>
        <dbReference type="ARBA" id="ARBA00022989"/>
    </source>
</evidence>
<dbReference type="Pfam" id="PF03652">
    <property type="entry name" value="RuvX"/>
    <property type="match status" value="1"/>
</dbReference>
<dbReference type="CDD" id="cd16964">
    <property type="entry name" value="YqgF"/>
    <property type="match status" value="1"/>
</dbReference>
<dbReference type="PANTHER" id="PTHR36838:SF4">
    <property type="entry name" value="AUXIN EFFLUX CARRIER FAMILY PROTEIN"/>
    <property type="match status" value="1"/>
</dbReference>
<dbReference type="InterPro" id="IPR005227">
    <property type="entry name" value="YqgF"/>
</dbReference>
<dbReference type="AlphaFoldDB" id="A0AA36N234"/>
<feature type="transmembrane region" description="Helical" evidence="11">
    <location>
        <begin position="241"/>
        <end position="258"/>
    </location>
</feature>
<gene>
    <name evidence="13" type="ORF">EVOR1521_LOCUS16970</name>
</gene>
<keyword evidence="6 11" id="KW-0812">Transmembrane</keyword>
<feature type="transmembrane region" description="Helical" evidence="11">
    <location>
        <begin position="197"/>
        <end position="220"/>
    </location>
</feature>
<dbReference type="SUPFAM" id="SSF53098">
    <property type="entry name" value="Ribonuclease H-like"/>
    <property type="match status" value="1"/>
</dbReference>
<feature type="transmembrane region" description="Helical" evidence="11">
    <location>
        <begin position="270"/>
        <end position="290"/>
    </location>
</feature>
<dbReference type="InterPro" id="IPR012337">
    <property type="entry name" value="RNaseH-like_sf"/>
</dbReference>
<keyword evidence="7" id="KW-0540">Nuclease</keyword>
<dbReference type="InterPro" id="IPR037027">
    <property type="entry name" value="YqgF/RNaseH-like_dom_sf"/>
</dbReference>
<keyword evidence="14" id="KW-1185">Reference proteome</keyword>
<sequence length="473" mass="50451">MPETAIEAIAEGLEKGQTLAAIDLGTKTIGIAVSDAGLSFAHPRPVIRRKKFTADVSALAAQLDKDNVGAIILGLPVNMDGSEGPRAQSTRAFARNMASRIALPHAFWDERLSTVAAERALIDQDMSRKKRGERIDSAAAAFILQGEDAHDQERVDDARLDQKLDDDILFHAEDVAIDQEDEVMGLAGEEAQAEADVVIRAAIMAAIFASIAPIFILIFAGNGLKRLPLFQPDFWRGLDRMGFYVLYPVLLFTTIVRADFSGLSLGTAMFVLLAAVTVLGFLALALWPLLRRQGLSRPTYSSVFQASIRWNGFIALAVAEKLFPPEGAAMVALAMAVVIIPINVATVSVVAWFTNAKPSLGATLRKVAVNPLIVGTALAIIVRLLPFPLPGPIMDALHLVGRAALGMGLLAIGAGLKGNVRMLTGWAVIAPSVLKLAVLPVLMIGLAILMGIDGLELHYLALCAAVPTPMRLP</sequence>
<evidence type="ECO:0000256" key="11">
    <source>
        <dbReference type="SAM" id="Phobius"/>
    </source>
</evidence>
<dbReference type="SMART" id="SM00732">
    <property type="entry name" value="YqgFc"/>
    <property type="match status" value="1"/>
</dbReference>
<evidence type="ECO:0000256" key="2">
    <source>
        <dbReference type="ARBA" id="ARBA00022448"/>
    </source>
</evidence>
<evidence type="ECO:0000313" key="14">
    <source>
        <dbReference type="Proteomes" id="UP001178507"/>
    </source>
</evidence>
<evidence type="ECO:0000256" key="10">
    <source>
        <dbReference type="ARBA" id="ARBA00023136"/>
    </source>
</evidence>
<comment type="subcellular location">
    <subcellularLocation>
        <location evidence="1">Membrane</location>
        <topology evidence="1">Multi-pass membrane protein</topology>
    </subcellularLocation>
</comment>
<dbReference type="GO" id="GO:0006364">
    <property type="term" value="P:rRNA processing"/>
    <property type="evidence" value="ECO:0007669"/>
    <property type="project" value="InterPro"/>
</dbReference>
<evidence type="ECO:0000256" key="8">
    <source>
        <dbReference type="ARBA" id="ARBA00022801"/>
    </source>
</evidence>
<keyword evidence="10 11" id="KW-0472">Membrane</keyword>
<keyword evidence="2" id="KW-0813">Transport</keyword>
<dbReference type="Gene3D" id="3.30.420.140">
    <property type="entry name" value="YqgF/RNase H-like domain"/>
    <property type="match status" value="1"/>
</dbReference>
<feature type="transmembrane region" description="Helical" evidence="11">
    <location>
        <begin position="331"/>
        <end position="355"/>
    </location>
</feature>
<dbReference type="GO" id="GO:0004518">
    <property type="term" value="F:nuclease activity"/>
    <property type="evidence" value="ECO:0007669"/>
    <property type="project" value="UniProtKB-KW"/>
</dbReference>
<evidence type="ECO:0000256" key="1">
    <source>
        <dbReference type="ARBA" id="ARBA00004141"/>
    </source>
</evidence>
<reference evidence="13" key="1">
    <citation type="submission" date="2023-08" db="EMBL/GenBank/DDBJ databases">
        <authorList>
            <person name="Chen Y."/>
            <person name="Shah S."/>
            <person name="Dougan E. K."/>
            <person name="Thang M."/>
            <person name="Chan C."/>
        </authorList>
    </citation>
    <scope>NUCLEOTIDE SEQUENCE</scope>
</reference>
<evidence type="ECO:0000256" key="6">
    <source>
        <dbReference type="ARBA" id="ARBA00022692"/>
    </source>
</evidence>
<name>A0AA36N234_9DINO</name>
<dbReference type="GO" id="GO:0016020">
    <property type="term" value="C:membrane"/>
    <property type="evidence" value="ECO:0007669"/>
    <property type="project" value="UniProtKB-SubCell"/>
</dbReference>
<keyword evidence="8" id="KW-0378">Hydrolase</keyword>